<protein>
    <submittedName>
        <fullName evidence="3">VCBS repeat protein</fullName>
    </submittedName>
</protein>
<comment type="caution">
    <text evidence="3">The sequence shown here is derived from an EMBL/GenBank/DDBJ whole genome shotgun (WGS) entry which is preliminary data.</text>
</comment>
<dbReference type="InterPro" id="IPR011519">
    <property type="entry name" value="UnbV_ASPIC"/>
</dbReference>
<accession>A0A562TT40</accession>
<evidence type="ECO:0000313" key="4">
    <source>
        <dbReference type="Proteomes" id="UP000317010"/>
    </source>
</evidence>
<dbReference type="SUPFAM" id="SSF69318">
    <property type="entry name" value="Integrin alpha N-terminal domain"/>
    <property type="match status" value="3"/>
</dbReference>
<keyword evidence="4" id="KW-1185">Reference proteome</keyword>
<dbReference type="InterPro" id="IPR013517">
    <property type="entry name" value="FG-GAP"/>
</dbReference>
<dbReference type="EMBL" id="VLLI01000013">
    <property type="protein sequence ID" value="TWI96246.1"/>
    <property type="molecule type" value="Genomic_DNA"/>
</dbReference>
<feature type="domain" description="ASPIC/UnbV" evidence="2">
    <location>
        <begin position="520"/>
        <end position="586"/>
    </location>
</feature>
<keyword evidence="1" id="KW-0732">Signal</keyword>
<proteinExistence type="predicted"/>
<dbReference type="InterPro" id="IPR028994">
    <property type="entry name" value="Integrin_alpha_N"/>
</dbReference>
<organism evidence="3 4">
    <name type="scientific">Mucilaginibacter frigoritolerans</name>
    <dbReference type="NCBI Taxonomy" id="652788"/>
    <lineage>
        <taxon>Bacteria</taxon>
        <taxon>Pseudomonadati</taxon>
        <taxon>Bacteroidota</taxon>
        <taxon>Sphingobacteriia</taxon>
        <taxon>Sphingobacteriales</taxon>
        <taxon>Sphingobacteriaceae</taxon>
        <taxon>Mucilaginibacter</taxon>
    </lineage>
</organism>
<dbReference type="Pfam" id="PF13517">
    <property type="entry name" value="FG-GAP_3"/>
    <property type="match status" value="4"/>
</dbReference>
<dbReference type="PROSITE" id="PS51257">
    <property type="entry name" value="PROKAR_LIPOPROTEIN"/>
    <property type="match status" value="1"/>
</dbReference>
<evidence type="ECO:0000313" key="3">
    <source>
        <dbReference type="EMBL" id="TWI96246.1"/>
    </source>
</evidence>
<evidence type="ECO:0000256" key="1">
    <source>
        <dbReference type="ARBA" id="ARBA00022729"/>
    </source>
</evidence>
<dbReference type="Proteomes" id="UP000317010">
    <property type="component" value="Unassembled WGS sequence"/>
</dbReference>
<name>A0A562TT40_9SPHI</name>
<dbReference type="InterPro" id="IPR027039">
    <property type="entry name" value="Crtac1"/>
</dbReference>
<dbReference type="Gene3D" id="2.130.10.130">
    <property type="entry name" value="Integrin alpha, N-terminal"/>
    <property type="match status" value="4"/>
</dbReference>
<evidence type="ECO:0000259" key="2">
    <source>
        <dbReference type="Pfam" id="PF07593"/>
    </source>
</evidence>
<gene>
    <name evidence="3" type="ORF">JN11_03980</name>
</gene>
<dbReference type="Pfam" id="PF07593">
    <property type="entry name" value="UnbV_ASPIC"/>
    <property type="match status" value="1"/>
</dbReference>
<dbReference type="PANTHER" id="PTHR16026">
    <property type="entry name" value="CARTILAGE ACIDIC PROTEIN 1"/>
    <property type="match status" value="1"/>
</dbReference>
<dbReference type="PANTHER" id="PTHR16026:SF0">
    <property type="entry name" value="CARTILAGE ACIDIC PROTEIN 1"/>
    <property type="match status" value="1"/>
</dbReference>
<dbReference type="AlphaFoldDB" id="A0A562TT40"/>
<dbReference type="OrthoDB" id="974255at2"/>
<sequence>MQLIKPSIIIVFCLSIIACKKKQEHPLFELLPSSQTNIHFINHISDNEKPGILDYLYYYNGGGVAIGDVNNDGLPDIYFTSNHKGGNKLYINKGNYQFEDVTDKAGVAGMADWCTGVTMADVNNDGYLDIYVCAVAGKFGLKGHNLLYINNHDGTFTERSAEYGLDFSGYSTQATFFDADHDGRLDCFLLNQSDHSVAMYGDTSLRRKPNKFTGSRFYLNKNGHFNDVTPTSGIYSSALGYGLGIAVGDINNDGWDDVYIGNDFHENDYYYINNHNGTFTESGAKHFNHYSRFSMGNDMADFNNDGQLDIMTVDMLPEDERILKTYGGDESYDQYRYKILKGGFQYQYSRNCLQKNLGNGEAFSEVGLMDGVSATDWSWSPLLADFDNDGIKDLFIANGIKRRPTDMDYVTYVSNEAVQGMLLNTTSMDSVVLDKMPTGESQSYLYKGTKSEKFINKSMDWGIKEAMLSNGAAYADLNNDGNLDLVTNNMNQEACIYKNTSKENHYLSLKFNGREDNKFGVGAKAYVFCDKQMQYEQLMLTRGFQSSVEPKLHFGLGESSKIDSLLIVWPNQTYQVIKNLKGNRLLAIDQKDASGHFEYASFFPKKAPILQDITSSVNLNWKHQEDDFVDFNQQPLIPHMLSTEGPRMAVADVNHDGLDDFYVCGAKGQTGALFIQNPNGSFKRSDQPEFVKDTQCEDIDAVFLDVNNDGYPDLYVASGGNEYSNGAAELVDRLYINDKKGHFIRSNDIPSIKLNKSCVAVADVNHDGYPDIFVGGAPDAHSYGKIPESYLLMNDGKGHYKQVQLPEELKHTGMLRSAAFADLDNDGWPDLVVAGEWMPVKVFMNRKGKFVLQHNEEMDKLSGWWQRVMLTDVDGDGKIDIVAGNYGWNSKLKPTADNPVKLYLSDIDKNGTVDPIMTYSINQKDYTFLGKGEIEKQVPLLKKKFLYYHDFAGKSVDQLFGDSLTGKPWIAISFTSGVFYNQGHGNFKFKAFPSAMQVSPLFGLAVLNGPTKGLLSGGNFSGVMPYEGRYDADYGDVLLVDKSRGFKYISSVSSGFLLRGEVRDIKTIKTANGIVYAVAFNNKPIEFFKIIN</sequence>
<reference evidence="3 4" key="1">
    <citation type="submission" date="2019-07" db="EMBL/GenBank/DDBJ databases">
        <title>Genomic Encyclopedia of Archaeal and Bacterial Type Strains, Phase II (KMG-II): from individual species to whole genera.</title>
        <authorList>
            <person name="Goeker M."/>
        </authorList>
    </citation>
    <scope>NUCLEOTIDE SEQUENCE [LARGE SCALE GENOMIC DNA]</scope>
    <source>
        <strain evidence="3 4">ATCC BAA-1854</strain>
    </source>
</reference>
<dbReference type="RefSeq" id="WP_144915294.1">
    <property type="nucleotide sequence ID" value="NZ_VLLI01000013.1"/>
</dbReference>